<comment type="subcellular location">
    <subcellularLocation>
        <location evidence="1">Cell membrane</location>
        <topology evidence="1">Multi-pass membrane protein</topology>
    </subcellularLocation>
</comment>
<protein>
    <submittedName>
        <fullName evidence="7">ABC transporter permease</fullName>
    </submittedName>
</protein>
<evidence type="ECO:0000256" key="5">
    <source>
        <dbReference type="ARBA" id="ARBA00023136"/>
    </source>
</evidence>
<evidence type="ECO:0000256" key="3">
    <source>
        <dbReference type="ARBA" id="ARBA00022692"/>
    </source>
</evidence>
<reference evidence="7 8" key="1">
    <citation type="journal article" date="1992" name="Lakartidningen">
        <title>[Penicillin V and not amoxicillin is the first choice preparation in acute otitis].</title>
        <authorList>
            <person name="Kamme C."/>
            <person name="Lundgren K."/>
            <person name="Prellner K."/>
        </authorList>
    </citation>
    <scope>NUCLEOTIDE SEQUENCE [LARGE SCALE GENOMIC DNA]</scope>
    <source>
        <strain evidence="7 8">PC5538III-lc</strain>
    </source>
</reference>
<keyword evidence="3 6" id="KW-0812">Transmembrane</keyword>
<name>A0A5C8E7C6_9SPIR</name>
<feature type="transmembrane region" description="Helical" evidence="6">
    <location>
        <begin position="162"/>
        <end position="182"/>
    </location>
</feature>
<dbReference type="PANTHER" id="PTHR32196">
    <property type="entry name" value="ABC TRANSPORTER PERMEASE PROTEIN YPHD-RELATED-RELATED"/>
    <property type="match status" value="1"/>
</dbReference>
<dbReference type="Proteomes" id="UP000324707">
    <property type="component" value="Unassembled WGS sequence"/>
</dbReference>
<proteinExistence type="predicted"/>
<keyword evidence="5 6" id="KW-0472">Membrane</keyword>
<evidence type="ECO:0000313" key="7">
    <source>
        <dbReference type="EMBL" id="TXJ33596.1"/>
    </source>
</evidence>
<feature type="transmembrane region" description="Helical" evidence="6">
    <location>
        <begin position="213"/>
        <end position="231"/>
    </location>
</feature>
<dbReference type="RefSeq" id="WP_147736313.1">
    <property type="nucleotide sequence ID" value="NZ_SAXX01000011.1"/>
</dbReference>
<dbReference type="InterPro" id="IPR001851">
    <property type="entry name" value="ABC_transp_permease"/>
</dbReference>
<feature type="transmembrane region" description="Helical" evidence="6">
    <location>
        <begin position="12"/>
        <end position="33"/>
    </location>
</feature>
<evidence type="ECO:0000256" key="2">
    <source>
        <dbReference type="ARBA" id="ARBA00022475"/>
    </source>
</evidence>
<gene>
    <name evidence="7" type="ORF">EPJ69_04240</name>
</gene>
<dbReference type="EMBL" id="SAXX01000011">
    <property type="protein sequence ID" value="TXJ33596.1"/>
    <property type="molecule type" value="Genomic_DNA"/>
</dbReference>
<evidence type="ECO:0000256" key="4">
    <source>
        <dbReference type="ARBA" id="ARBA00022989"/>
    </source>
</evidence>
<dbReference type="GO" id="GO:0005886">
    <property type="term" value="C:plasma membrane"/>
    <property type="evidence" value="ECO:0007669"/>
    <property type="project" value="UniProtKB-SubCell"/>
</dbReference>
<sequence length="326" mass="34832">MKLDIKKLYVYIMSKYSIYFVLFIMIIVCSFLNSNFLTFSNLSNISSQLAVTTILACGATMLIISGMIDLSCGSVLALAGVLSVASYKHTNNMILAILVAIIIGVICNLINGIMITKFKVPPFIATLSMLTMARGAALKYTAGQNIYQIGNYTILGQGTLPGGIPIAVIFLILFVIITWYILTHKKLGRALYAIGGNEEAAVASGINVDKSKIYVFIINGIFVGFAGVLFMSRNNVGLPNGAVSYELKALTAAVIGGTSFSGGLGTAQGTVAGAFIVGFLDNIMTLIGVDSYIQQIIRGAIIAIAVIYDLYSKNKTLKNKLKNINN</sequence>
<evidence type="ECO:0000313" key="8">
    <source>
        <dbReference type="Proteomes" id="UP000324707"/>
    </source>
</evidence>
<evidence type="ECO:0000256" key="6">
    <source>
        <dbReference type="SAM" id="Phobius"/>
    </source>
</evidence>
<organism evidence="7 8">
    <name type="scientific">Brachyspira aalborgi</name>
    <dbReference type="NCBI Taxonomy" id="29522"/>
    <lineage>
        <taxon>Bacteria</taxon>
        <taxon>Pseudomonadati</taxon>
        <taxon>Spirochaetota</taxon>
        <taxon>Spirochaetia</taxon>
        <taxon>Brachyspirales</taxon>
        <taxon>Brachyspiraceae</taxon>
        <taxon>Brachyspira</taxon>
    </lineage>
</organism>
<dbReference type="Pfam" id="PF02653">
    <property type="entry name" value="BPD_transp_2"/>
    <property type="match status" value="1"/>
</dbReference>
<dbReference type="AlphaFoldDB" id="A0A5C8E7C6"/>
<feature type="transmembrane region" description="Helical" evidence="6">
    <location>
        <begin position="93"/>
        <end position="111"/>
    </location>
</feature>
<dbReference type="GO" id="GO:0022857">
    <property type="term" value="F:transmembrane transporter activity"/>
    <property type="evidence" value="ECO:0007669"/>
    <property type="project" value="InterPro"/>
</dbReference>
<accession>A0A5C8E7C6</accession>
<comment type="caution">
    <text evidence="7">The sequence shown here is derived from an EMBL/GenBank/DDBJ whole genome shotgun (WGS) entry which is preliminary data.</text>
</comment>
<dbReference type="CDD" id="cd06579">
    <property type="entry name" value="TM_PBP1_transp_AraH_like"/>
    <property type="match status" value="1"/>
</dbReference>
<evidence type="ECO:0000256" key="1">
    <source>
        <dbReference type="ARBA" id="ARBA00004651"/>
    </source>
</evidence>
<keyword evidence="4 6" id="KW-1133">Transmembrane helix</keyword>
<feature type="transmembrane region" description="Helical" evidence="6">
    <location>
        <begin position="70"/>
        <end position="87"/>
    </location>
</feature>
<keyword evidence="2" id="KW-1003">Cell membrane</keyword>